<feature type="compositionally biased region" description="Polar residues" evidence="1">
    <location>
        <begin position="294"/>
        <end position="310"/>
    </location>
</feature>
<feature type="compositionally biased region" description="Polar residues" evidence="1">
    <location>
        <begin position="51"/>
        <end position="63"/>
    </location>
</feature>
<evidence type="ECO:0000313" key="2">
    <source>
        <dbReference type="EMBL" id="KAJ5299831.1"/>
    </source>
</evidence>
<accession>A0A9W9PMJ2</accession>
<dbReference type="PANTHER" id="PTHR28186">
    <property type="entry name" value="MEIOTICALLY UP-REGULATED GENE 9 PROTEIN"/>
    <property type="match status" value="1"/>
</dbReference>
<protein>
    <submittedName>
        <fullName evidence="2">Uncharacterized protein</fullName>
    </submittedName>
</protein>
<dbReference type="InterPro" id="IPR018809">
    <property type="entry name" value="DUF2406"/>
</dbReference>
<feature type="non-terminal residue" evidence="2">
    <location>
        <position position="1"/>
    </location>
</feature>
<dbReference type="EMBL" id="JAPZBO010000010">
    <property type="protein sequence ID" value="KAJ5299831.1"/>
    <property type="molecule type" value="Genomic_DNA"/>
</dbReference>
<comment type="caution">
    <text evidence="2">The sequence shown here is derived from an EMBL/GenBank/DDBJ whole genome shotgun (WGS) entry which is preliminary data.</text>
</comment>
<proteinExistence type="predicted"/>
<evidence type="ECO:0000313" key="3">
    <source>
        <dbReference type="Proteomes" id="UP001147746"/>
    </source>
</evidence>
<reference evidence="2" key="1">
    <citation type="submission" date="2022-12" db="EMBL/GenBank/DDBJ databases">
        <authorList>
            <person name="Petersen C."/>
        </authorList>
    </citation>
    <scope>NUCLEOTIDE SEQUENCE</scope>
    <source>
        <strain evidence="2">IBT 21472</strain>
    </source>
</reference>
<sequence length="369" mass="40768">LEADHNRFSISCLESRTLKIGKPALKYGYPQNRQPPQRSRGFSVKSDKSHISGNSGHKSQLSESSEEKHRRNLHTKADPTIAMNELQPMAVALEKSNMGSLREMEHKDQFGNVITDPDWSNPTRPRFERPLDTIKAFEAAIYGTYSSNRQSYIKTGSSGRPHSISYHTNKHQMKPPHKWATTAAEQVTTVNTIPPCISPPVDLTRAGPNGHSNRGYDQNANYGRAGPSRPDSVADNYGQENQTPYQNRRQRHPRRTDSDQVGYNGSQSNQRSYDNVAAMSGSGSAYTGPYGQGTDPSSLNSSMDQLSQYAQRADGGYNGQSSVGNTWGAPQQAQGQGPPVMQMSKSAKTAIAAPPEKRKSWLKKRFSKN</sequence>
<feature type="region of interest" description="Disordered" evidence="1">
    <location>
        <begin position="192"/>
        <end position="369"/>
    </location>
</feature>
<dbReference type="Proteomes" id="UP001147746">
    <property type="component" value="Unassembled WGS sequence"/>
</dbReference>
<evidence type="ECO:0000256" key="1">
    <source>
        <dbReference type="SAM" id="MobiDB-lite"/>
    </source>
</evidence>
<reference evidence="2" key="2">
    <citation type="journal article" date="2023" name="IMA Fungus">
        <title>Comparative genomic study of the Penicillium genus elucidates a diverse pangenome and 15 lateral gene transfer events.</title>
        <authorList>
            <person name="Petersen C."/>
            <person name="Sorensen T."/>
            <person name="Nielsen M.R."/>
            <person name="Sondergaard T.E."/>
            <person name="Sorensen J.L."/>
            <person name="Fitzpatrick D.A."/>
            <person name="Frisvad J.C."/>
            <person name="Nielsen K.L."/>
        </authorList>
    </citation>
    <scope>NUCLEOTIDE SEQUENCE</scope>
    <source>
        <strain evidence="2">IBT 21472</strain>
    </source>
</reference>
<feature type="compositionally biased region" description="Low complexity" evidence="1">
    <location>
        <begin position="328"/>
        <end position="339"/>
    </location>
</feature>
<organism evidence="2 3">
    <name type="scientific">Penicillium atrosanguineum</name>
    <dbReference type="NCBI Taxonomy" id="1132637"/>
    <lineage>
        <taxon>Eukaryota</taxon>
        <taxon>Fungi</taxon>
        <taxon>Dikarya</taxon>
        <taxon>Ascomycota</taxon>
        <taxon>Pezizomycotina</taxon>
        <taxon>Eurotiomycetes</taxon>
        <taxon>Eurotiomycetidae</taxon>
        <taxon>Eurotiales</taxon>
        <taxon>Aspergillaceae</taxon>
        <taxon>Penicillium</taxon>
    </lineage>
</organism>
<feature type="compositionally biased region" description="Polar residues" evidence="1">
    <location>
        <begin position="238"/>
        <end position="247"/>
    </location>
</feature>
<feature type="compositionally biased region" description="Polar residues" evidence="1">
    <location>
        <begin position="210"/>
        <end position="221"/>
    </location>
</feature>
<dbReference type="AlphaFoldDB" id="A0A9W9PMJ2"/>
<name>A0A9W9PMJ2_9EURO</name>
<feature type="compositionally biased region" description="Basic residues" evidence="1">
    <location>
        <begin position="360"/>
        <end position="369"/>
    </location>
</feature>
<feature type="region of interest" description="Disordered" evidence="1">
    <location>
        <begin position="23"/>
        <end position="77"/>
    </location>
</feature>
<dbReference type="Pfam" id="PF10295">
    <property type="entry name" value="DUF2406"/>
    <property type="match status" value="1"/>
</dbReference>
<feature type="compositionally biased region" description="Polar residues" evidence="1">
    <location>
        <begin position="259"/>
        <end position="273"/>
    </location>
</feature>
<dbReference type="PANTHER" id="PTHR28186:SF1">
    <property type="entry name" value="MEIOTICALLY UP-REGULATED GENE 9 PROTEIN"/>
    <property type="match status" value="1"/>
</dbReference>
<gene>
    <name evidence="2" type="ORF">N7476_011388</name>
</gene>
<keyword evidence="3" id="KW-1185">Reference proteome</keyword>